<dbReference type="SUPFAM" id="SSF51735">
    <property type="entry name" value="NAD(P)-binding Rossmann-fold domains"/>
    <property type="match status" value="1"/>
</dbReference>
<dbReference type="PRINTS" id="PR00081">
    <property type="entry name" value="GDHRDH"/>
</dbReference>
<dbReference type="InterPro" id="IPR036291">
    <property type="entry name" value="NAD(P)-bd_dom_sf"/>
</dbReference>
<protein>
    <submittedName>
        <fullName evidence="3">Short-chain dehydrogenase TIC 32, chloroplastic</fullName>
    </submittedName>
</protein>
<comment type="similarity">
    <text evidence="1">Belongs to the short-chain dehydrogenases/reductases (SDR) family.</text>
</comment>
<dbReference type="AlphaFoldDB" id="A0A1R1Y2K1"/>
<keyword evidence="2" id="KW-0560">Oxidoreductase</keyword>
<sequence length="364" mass="40182">MGFSPYDTYIKEWVPTQSQKGKTALVTGASSGIGFETAKALAALDAHVVLAGIDPEHKFDEAIRKIIAATGCSKDNLEYMHLDLGSQLSIRQFADNWRERKNTDLHILINNAGIPGMPGLTKDGWEMCYGINYIGTTMLTRLLLDYMTPVKKGYQGTGDQISFSGNSKLRSDLQTESEKLATNDLELEPARIVFVSSSAHKFTLGLSFDEKYLTSPGSGFFSLRYGESKLAIVMFAQQLAKRLEAALASPVRKTKIDKSNITSGPLAGPIHVYTVHPGTTNSPFWSAFPDFFKNYIINKLSQTPEVGARTSLYCATEPKIAYQTGLYYEDCKVSSPSFWANDAEKANLLWKNTCAWTATPESLF</sequence>
<organism evidence="3 4">
    <name type="scientific">Smittium culicis</name>
    <dbReference type="NCBI Taxonomy" id="133412"/>
    <lineage>
        <taxon>Eukaryota</taxon>
        <taxon>Fungi</taxon>
        <taxon>Fungi incertae sedis</taxon>
        <taxon>Zoopagomycota</taxon>
        <taxon>Kickxellomycotina</taxon>
        <taxon>Harpellomycetes</taxon>
        <taxon>Harpellales</taxon>
        <taxon>Legeriomycetaceae</taxon>
        <taxon>Smittium</taxon>
    </lineage>
</organism>
<dbReference type="Pfam" id="PF00106">
    <property type="entry name" value="adh_short"/>
    <property type="match status" value="1"/>
</dbReference>
<dbReference type="STRING" id="133412.A0A1R1Y2K1"/>
<dbReference type="InterPro" id="IPR002347">
    <property type="entry name" value="SDR_fam"/>
</dbReference>
<dbReference type="PANTHER" id="PTHR24320">
    <property type="entry name" value="RETINOL DEHYDROGENASE"/>
    <property type="match status" value="1"/>
</dbReference>
<dbReference type="OrthoDB" id="191139at2759"/>
<dbReference type="PANTHER" id="PTHR24320:SF148">
    <property type="entry name" value="NAD(P)-BINDING ROSSMANN-FOLD SUPERFAMILY PROTEIN"/>
    <property type="match status" value="1"/>
</dbReference>
<proteinExistence type="inferred from homology"/>
<dbReference type="GO" id="GO:0016491">
    <property type="term" value="F:oxidoreductase activity"/>
    <property type="evidence" value="ECO:0007669"/>
    <property type="project" value="UniProtKB-KW"/>
</dbReference>
<comment type="caution">
    <text evidence="3">The sequence shown here is derived from an EMBL/GenBank/DDBJ whole genome shotgun (WGS) entry which is preliminary data.</text>
</comment>
<dbReference type="Gene3D" id="3.40.50.720">
    <property type="entry name" value="NAD(P)-binding Rossmann-like Domain"/>
    <property type="match status" value="1"/>
</dbReference>
<evidence type="ECO:0000256" key="2">
    <source>
        <dbReference type="ARBA" id="ARBA00023002"/>
    </source>
</evidence>
<dbReference type="Proteomes" id="UP000187283">
    <property type="component" value="Unassembled WGS sequence"/>
</dbReference>
<accession>A0A1R1Y2K1</accession>
<keyword evidence="4" id="KW-1185">Reference proteome</keyword>
<gene>
    <name evidence="3" type="ORF">AYI70_g3767</name>
</gene>
<evidence type="ECO:0000313" key="3">
    <source>
        <dbReference type="EMBL" id="OMJ20966.1"/>
    </source>
</evidence>
<dbReference type="EMBL" id="LSSN01001116">
    <property type="protein sequence ID" value="OMJ20966.1"/>
    <property type="molecule type" value="Genomic_DNA"/>
</dbReference>
<name>A0A1R1Y2K1_9FUNG</name>
<reference evidence="3 4" key="1">
    <citation type="submission" date="2017-01" db="EMBL/GenBank/DDBJ databases">
        <authorList>
            <person name="Mah S.A."/>
            <person name="Swanson W.J."/>
            <person name="Moy G.W."/>
            <person name="Vacquier V.D."/>
        </authorList>
    </citation>
    <scope>NUCLEOTIDE SEQUENCE [LARGE SCALE GENOMIC DNA]</scope>
    <source>
        <strain evidence="3 4">GSMNP</strain>
    </source>
</reference>
<evidence type="ECO:0000313" key="4">
    <source>
        <dbReference type="Proteomes" id="UP000187283"/>
    </source>
</evidence>
<evidence type="ECO:0000256" key="1">
    <source>
        <dbReference type="ARBA" id="ARBA00006484"/>
    </source>
</evidence>